<name>A0A1I7WGH8_HETBA</name>
<reference evidence="2" key="1">
    <citation type="submission" date="2016-11" db="UniProtKB">
        <authorList>
            <consortium name="WormBaseParasite"/>
        </authorList>
    </citation>
    <scope>IDENTIFICATION</scope>
</reference>
<accession>A0A1I7WGH8</accession>
<dbReference type="AlphaFoldDB" id="A0A1I7WGH8"/>
<dbReference type="Proteomes" id="UP000095283">
    <property type="component" value="Unplaced"/>
</dbReference>
<evidence type="ECO:0000313" key="1">
    <source>
        <dbReference type="Proteomes" id="UP000095283"/>
    </source>
</evidence>
<dbReference type="WBParaSite" id="Hba_04064">
    <property type="protein sequence ID" value="Hba_04064"/>
    <property type="gene ID" value="Hba_04064"/>
</dbReference>
<keyword evidence="1" id="KW-1185">Reference proteome</keyword>
<protein>
    <submittedName>
        <fullName evidence="2">Transposase</fullName>
    </submittedName>
</protein>
<proteinExistence type="predicted"/>
<organism evidence="1 2">
    <name type="scientific">Heterorhabditis bacteriophora</name>
    <name type="common">Entomopathogenic nematode worm</name>
    <dbReference type="NCBI Taxonomy" id="37862"/>
    <lineage>
        <taxon>Eukaryota</taxon>
        <taxon>Metazoa</taxon>
        <taxon>Ecdysozoa</taxon>
        <taxon>Nematoda</taxon>
        <taxon>Chromadorea</taxon>
        <taxon>Rhabditida</taxon>
        <taxon>Rhabditina</taxon>
        <taxon>Rhabditomorpha</taxon>
        <taxon>Strongyloidea</taxon>
        <taxon>Heterorhabditidae</taxon>
        <taxon>Heterorhabditis</taxon>
    </lineage>
</organism>
<sequence length="71" mass="8351">MSRPQKDAGSDPLYFCDTLSTCLPFLLPKSFERWLRNNSVQNIWVVFEERWPTKSFTRQELIVAKVTMPPC</sequence>
<evidence type="ECO:0000313" key="2">
    <source>
        <dbReference type="WBParaSite" id="Hba_04064"/>
    </source>
</evidence>